<evidence type="ECO:0000313" key="3">
    <source>
        <dbReference type="Proteomes" id="UP001458880"/>
    </source>
</evidence>
<evidence type="ECO:0000256" key="1">
    <source>
        <dbReference type="SAM" id="MobiDB-lite"/>
    </source>
</evidence>
<organism evidence="2 3">
    <name type="scientific">Popillia japonica</name>
    <name type="common">Japanese beetle</name>
    <dbReference type="NCBI Taxonomy" id="7064"/>
    <lineage>
        <taxon>Eukaryota</taxon>
        <taxon>Metazoa</taxon>
        <taxon>Ecdysozoa</taxon>
        <taxon>Arthropoda</taxon>
        <taxon>Hexapoda</taxon>
        <taxon>Insecta</taxon>
        <taxon>Pterygota</taxon>
        <taxon>Neoptera</taxon>
        <taxon>Endopterygota</taxon>
        <taxon>Coleoptera</taxon>
        <taxon>Polyphaga</taxon>
        <taxon>Scarabaeiformia</taxon>
        <taxon>Scarabaeidae</taxon>
        <taxon>Rutelinae</taxon>
        <taxon>Popillia</taxon>
    </lineage>
</organism>
<feature type="non-terminal residue" evidence="2">
    <location>
        <position position="37"/>
    </location>
</feature>
<evidence type="ECO:0000313" key="2">
    <source>
        <dbReference type="EMBL" id="KAK9688554.1"/>
    </source>
</evidence>
<name>A0AAW1IGM9_POPJA</name>
<reference evidence="2 3" key="1">
    <citation type="journal article" date="2024" name="BMC Genomics">
        <title>De novo assembly and annotation of Popillia japonica's genome with initial clues to its potential as an invasive pest.</title>
        <authorList>
            <person name="Cucini C."/>
            <person name="Boschi S."/>
            <person name="Funari R."/>
            <person name="Cardaioli E."/>
            <person name="Iannotti N."/>
            <person name="Marturano G."/>
            <person name="Paoli F."/>
            <person name="Bruttini M."/>
            <person name="Carapelli A."/>
            <person name="Frati F."/>
            <person name="Nardi F."/>
        </authorList>
    </citation>
    <scope>NUCLEOTIDE SEQUENCE [LARGE SCALE GENOMIC DNA]</scope>
    <source>
        <strain evidence="2">DMR45628</strain>
    </source>
</reference>
<comment type="caution">
    <text evidence="2">The sequence shown here is derived from an EMBL/GenBank/DDBJ whole genome shotgun (WGS) entry which is preliminary data.</text>
</comment>
<gene>
    <name evidence="2" type="ORF">QE152_g35212</name>
</gene>
<accession>A0AAW1IGM9</accession>
<dbReference type="AlphaFoldDB" id="A0AAW1IGM9"/>
<feature type="region of interest" description="Disordered" evidence="1">
    <location>
        <begin position="1"/>
        <end position="37"/>
    </location>
</feature>
<dbReference type="EMBL" id="JASPKY010000587">
    <property type="protein sequence ID" value="KAK9688554.1"/>
    <property type="molecule type" value="Genomic_DNA"/>
</dbReference>
<proteinExistence type="predicted"/>
<sequence length="37" mass="4252">MTESEESDTQQELSILERDDAQQEIPSIGSVERNEEE</sequence>
<keyword evidence="3" id="KW-1185">Reference proteome</keyword>
<protein>
    <submittedName>
        <fullName evidence="2">Uncharacterized protein</fullName>
    </submittedName>
</protein>
<dbReference type="Proteomes" id="UP001458880">
    <property type="component" value="Unassembled WGS sequence"/>
</dbReference>